<keyword evidence="2" id="KW-0424">Laminin EGF-like domain</keyword>
<evidence type="ECO:0000313" key="3">
    <source>
        <dbReference type="EnsemblMetazoa" id="PPAI001663-PA"/>
    </source>
</evidence>
<dbReference type="EnsemblMetazoa" id="PPAI001663-RA">
    <property type="protein sequence ID" value="PPAI001663-PA"/>
    <property type="gene ID" value="PPAI001663"/>
</dbReference>
<dbReference type="GO" id="GO:0005604">
    <property type="term" value="C:basement membrane"/>
    <property type="evidence" value="ECO:0007669"/>
    <property type="project" value="TreeGrafter"/>
</dbReference>
<dbReference type="SMART" id="SM00136">
    <property type="entry name" value="LamNT"/>
    <property type="match status" value="1"/>
</dbReference>
<dbReference type="AlphaFoldDB" id="A0A1B0D2U0"/>
<dbReference type="GO" id="GO:0009888">
    <property type="term" value="P:tissue development"/>
    <property type="evidence" value="ECO:0007669"/>
    <property type="project" value="TreeGrafter"/>
</dbReference>
<dbReference type="GO" id="GO:0005201">
    <property type="term" value="F:extracellular matrix structural constituent"/>
    <property type="evidence" value="ECO:0007669"/>
    <property type="project" value="TreeGrafter"/>
</dbReference>
<name>A0A1B0D2U0_PHLPP</name>
<dbReference type="GO" id="GO:0007411">
    <property type="term" value="P:axon guidance"/>
    <property type="evidence" value="ECO:0007669"/>
    <property type="project" value="TreeGrafter"/>
</dbReference>
<evidence type="ECO:0000313" key="4">
    <source>
        <dbReference type="Proteomes" id="UP000092462"/>
    </source>
</evidence>
<sequence>LRLLAALSEENSEDGGLWPSVFNVALKASIVVNATCGQNGREEYCKLVDAYPLRARGSQCGICDAKSPDQEKRHPITHAIDKSNKWWQSPTISYGSQYEQVTITLDLGQVSGRYSWKISYISITKGVSIELSAQNLTSIDNYFVC</sequence>
<evidence type="ECO:0000256" key="1">
    <source>
        <dbReference type="ARBA" id="ARBA00023157"/>
    </source>
</evidence>
<dbReference type="PROSITE" id="PS51117">
    <property type="entry name" value="LAMININ_NTER"/>
    <property type="match status" value="1"/>
</dbReference>
<dbReference type="Pfam" id="PF00055">
    <property type="entry name" value="Laminin_N"/>
    <property type="match status" value="1"/>
</dbReference>
<dbReference type="PANTHER" id="PTHR10574:SF428">
    <property type="entry name" value="LAMININ SUBUNIT ALPHA-1-LIKE PROTEIN"/>
    <property type="match status" value="1"/>
</dbReference>
<dbReference type="Gene3D" id="2.60.120.260">
    <property type="entry name" value="Galactose-binding domain-like"/>
    <property type="match status" value="1"/>
</dbReference>
<dbReference type="PANTHER" id="PTHR10574">
    <property type="entry name" value="NETRIN/LAMININ-RELATED"/>
    <property type="match status" value="1"/>
</dbReference>
<keyword evidence="4" id="KW-1185">Reference proteome</keyword>
<dbReference type="InterPro" id="IPR008211">
    <property type="entry name" value="Laminin_N"/>
</dbReference>
<dbReference type="VEuPathDB" id="VectorBase:PPAI001663"/>
<keyword evidence="1" id="KW-1015">Disulfide bond</keyword>
<dbReference type="VEuPathDB" id="VectorBase:PPAPM1_001542"/>
<dbReference type="EMBL" id="AJVK01002835">
    <property type="status" value="NOT_ANNOTATED_CDS"/>
    <property type="molecule type" value="Genomic_DNA"/>
</dbReference>
<dbReference type="Proteomes" id="UP000092462">
    <property type="component" value="Unassembled WGS sequence"/>
</dbReference>
<dbReference type="InterPro" id="IPR050440">
    <property type="entry name" value="Laminin/Netrin_ECM"/>
</dbReference>
<reference evidence="3" key="1">
    <citation type="submission" date="2022-08" db="UniProtKB">
        <authorList>
            <consortium name="EnsemblMetazoa"/>
        </authorList>
    </citation>
    <scope>IDENTIFICATION</scope>
    <source>
        <strain evidence="3">Israel</strain>
    </source>
</reference>
<proteinExistence type="predicted"/>
<organism evidence="3 4">
    <name type="scientific">Phlebotomus papatasi</name>
    <name type="common">Sandfly</name>
    <dbReference type="NCBI Taxonomy" id="29031"/>
    <lineage>
        <taxon>Eukaryota</taxon>
        <taxon>Metazoa</taxon>
        <taxon>Ecdysozoa</taxon>
        <taxon>Arthropoda</taxon>
        <taxon>Hexapoda</taxon>
        <taxon>Insecta</taxon>
        <taxon>Pterygota</taxon>
        <taxon>Neoptera</taxon>
        <taxon>Endopterygota</taxon>
        <taxon>Diptera</taxon>
        <taxon>Nematocera</taxon>
        <taxon>Psychodoidea</taxon>
        <taxon>Psychodidae</taxon>
        <taxon>Phlebotomus</taxon>
        <taxon>Phlebotomus</taxon>
    </lineage>
</organism>
<evidence type="ECO:0000256" key="2">
    <source>
        <dbReference type="ARBA" id="ARBA00023292"/>
    </source>
</evidence>
<accession>A0A1B0D2U0</accession>
<dbReference type="GO" id="GO:0009887">
    <property type="term" value="P:animal organ morphogenesis"/>
    <property type="evidence" value="ECO:0007669"/>
    <property type="project" value="TreeGrafter"/>
</dbReference>
<protein>
    <submittedName>
        <fullName evidence="3">Uncharacterized protein</fullName>
    </submittedName>
</protein>